<keyword evidence="16" id="KW-1160">Virus entry into host cell</keyword>
<evidence type="ECO:0000256" key="17">
    <source>
        <dbReference type="RuleBase" id="RU004216"/>
    </source>
</evidence>
<dbReference type="SUPFAM" id="SSF50939">
    <property type="entry name" value="Sialidases"/>
    <property type="match status" value="1"/>
</dbReference>
<keyword evidence="8" id="KW-1161">Viral attachment to host cell</keyword>
<dbReference type="InterPro" id="IPR016285">
    <property type="entry name" value="Hemagglutn-neuramid"/>
</dbReference>
<dbReference type="CDD" id="cd15469">
    <property type="entry name" value="HN"/>
    <property type="match status" value="1"/>
</dbReference>
<dbReference type="EMBL" id="OK623362">
    <property type="protein sequence ID" value="UQM99601.1"/>
    <property type="molecule type" value="Viral_cRNA"/>
</dbReference>
<feature type="transmembrane region" description="Helical" evidence="19">
    <location>
        <begin position="44"/>
        <end position="66"/>
    </location>
</feature>
<dbReference type="InterPro" id="IPR036278">
    <property type="entry name" value="Sialidase_sf"/>
</dbReference>
<keyword evidence="10" id="KW-1043">Host membrane</keyword>
<evidence type="ECO:0000256" key="9">
    <source>
        <dbReference type="ARBA" id="ARBA00022844"/>
    </source>
</evidence>
<comment type="subcellular location">
    <subcellularLocation>
        <location evidence="2">Host cell membrane</location>
        <topology evidence="2">Single-pass type II membrane protein</topology>
    </subcellularLocation>
    <subcellularLocation>
        <location evidence="1">Virion membrane</location>
        <topology evidence="1">Single-pass type II membrane protein</topology>
    </subcellularLocation>
</comment>
<keyword evidence="21" id="KW-1185">Reference proteome</keyword>
<dbReference type="GO" id="GO:0019062">
    <property type="term" value="P:virion attachment to host cell"/>
    <property type="evidence" value="ECO:0007669"/>
    <property type="project" value="UniProtKB-KW"/>
</dbReference>
<evidence type="ECO:0000256" key="18">
    <source>
        <dbReference type="SAM" id="MobiDB-lite"/>
    </source>
</evidence>
<evidence type="ECO:0000256" key="5">
    <source>
        <dbReference type="ARBA" id="ARBA00022546"/>
    </source>
</evidence>
<gene>
    <name evidence="20" type="primary">G</name>
</gene>
<keyword evidence="12" id="KW-0735">Signal-anchor</keyword>
<accession>A0AAE9HRH3</accession>
<evidence type="ECO:0000256" key="7">
    <source>
        <dbReference type="ARBA" id="ARBA00022692"/>
    </source>
</evidence>
<dbReference type="Pfam" id="PF00423">
    <property type="entry name" value="HN"/>
    <property type="match status" value="1"/>
</dbReference>
<evidence type="ECO:0000313" key="21">
    <source>
        <dbReference type="Proteomes" id="UP001261953"/>
    </source>
</evidence>
<evidence type="ECO:0000256" key="13">
    <source>
        <dbReference type="ARBA" id="ARBA00022989"/>
    </source>
</evidence>
<evidence type="ECO:0000256" key="19">
    <source>
        <dbReference type="SAM" id="Phobius"/>
    </source>
</evidence>
<evidence type="ECO:0000256" key="8">
    <source>
        <dbReference type="ARBA" id="ARBA00022804"/>
    </source>
</evidence>
<protein>
    <submittedName>
        <fullName evidence="20">Cell attachment protein</fullName>
    </submittedName>
</protein>
<dbReference type="GO" id="GO:0020002">
    <property type="term" value="C:host cell plasma membrane"/>
    <property type="evidence" value="ECO:0007669"/>
    <property type="project" value="UniProtKB-SubCell"/>
</dbReference>
<keyword evidence="14 19" id="KW-0472">Membrane</keyword>
<feature type="region of interest" description="Disordered" evidence="18">
    <location>
        <begin position="690"/>
        <end position="759"/>
    </location>
</feature>
<keyword evidence="6" id="KW-0945">Host-virus interaction</keyword>
<dbReference type="InterPro" id="IPR000665">
    <property type="entry name" value="Hemagglutn/HN"/>
</dbReference>
<keyword evidence="11 17" id="KW-0261">Viral envelope protein</keyword>
<organism evidence="20 21">
    <name type="scientific">Meliandou praomys virus</name>
    <dbReference type="NCBI Taxonomy" id="2940988"/>
    <lineage>
        <taxon>Viruses</taxon>
        <taxon>Riboviria</taxon>
        <taxon>Orthornavirae</taxon>
        <taxon>Negarnaviricota</taxon>
        <taxon>Haploviricotina</taxon>
        <taxon>Monjiviricetes</taxon>
        <taxon>Mononegavirales</taxon>
        <taxon>Paramyxoviridae</taxon>
        <taxon>Orthoparamyxovirinae</taxon>
        <taxon>Jeilongvirus</taxon>
        <taxon>Jeilongvirus praomysis</taxon>
    </lineage>
</organism>
<name>A0AAE9HRH3_9MONO</name>
<evidence type="ECO:0000256" key="16">
    <source>
        <dbReference type="ARBA" id="ARBA00023296"/>
    </source>
</evidence>
<dbReference type="GO" id="GO:0046789">
    <property type="term" value="F:host cell surface receptor binding"/>
    <property type="evidence" value="ECO:0007669"/>
    <property type="project" value="InterPro"/>
</dbReference>
<keyword evidence="7 19" id="KW-0812">Transmembrane</keyword>
<dbReference type="GO" id="GO:0004308">
    <property type="term" value="F:exo-alpha-sialidase activity"/>
    <property type="evidence" value="ECO:0007669"/>
    <property type="project" value="InterPro"/>
</dbReference>
<dbReference type="GO" id="GO:0019031">
    <property type="term" value="C:viral envelope"/>
    <property type="evidence" value="ECO:0007669"/>
    <property type="project" value="UniProtKB-KW"/>
</dbReference>
<evidence type="ECO:0000256" key="15">
    <source>
        <dbReference type="ARBA" id="ARBA00023180"/>
    </source>
</evidence>
<proteinExistence type="inferred from homology"/>
<evidence type="ECO:0000256" key="4">
    <source>
        <dbReference type="ARBA" id="ARBA00022511"/>
    </source>
</evidence>
<evidence type="ECO:0000256" key="6">
    <source>
        <dbReference type="ARBA" id="ARBA00022581"/>
    </source>
</evidence>
<evidence type="ECO:0000256" key="11">
    <source>
        <dbReference type="ARBA" id="ARBA00022879"/>
    </source>
</evidence>
<feature type="compositionally biased region" description="Acidic residues" evidence="18">
    <location>
        <begin position="719"/>
        <end position="729"/>
    </location>
</feature>
<reference evidence="20" key="1">
    <citation type="journal article" date="2022" name="bioRxiv">
        <title>The characterization of multiple novel paramyxovirus species highlights the diverse nature of the subfamily Orthoparamyxovirinae.</title>
        <authorList>
            <person name="Vanmechelen B."/>
            <person name="Meurs S."/>
            <person name="Horemans M."/>
            <person name="Loosen A."/>
            <person name="Maes T.J."/>
            <person name="Laenen L."/>
            <person name="Vergote V."/>
            <person name="Koundouno F.R."/>
            <person name="Magassouba N."/>
            <person name="Konde M.K."/>
            <person name="Conde I.S."/>
            <person name="Carroll M.W."/>
            <person name="Maes P."/>
        </authorList>
    </citation>
    <scope>NUCLEOTIDE SEQUENCE</scope>
    <source>
        <strain evidence="20">GN/Meliandou/Pr/1/2018</strain>
    </source>
</reference>
<dbReference type="Proteomes" id="UP001261953">
    <property type="component" value="Segment"/>
</dbReference>
<dbReference type="Gene3D" id="2.120.10.10">
    <property type="match status" value="1"/>
</dbReference>
<keyword evidence="5 17" id="KW-0348">Hemagglutinin</keyword>
<evidence type="ECO:0000256" key="10">
    <source>
        <dbReference type="ARBA" id="ARBA00022870"/>
    </source>
</evidence>
<keyword evidence="4" id="KW-1032">Host cell membrane</keyword>
<keyword evidence="9" id="KW-0946">Virion</keyword>
<comment type="similarity">
    <text evidence="3 17">Belongs to the paramyxoviruses hemagglutinin-neuraminidase family.</text>
</comment>
<evidence type="ECO:0000313" key="20">
    <source>
        <dbReference type="EMBL" id="UQM99601.1"/>
    </source>
</evidence>
<evidence type="ECO:0000256" key="1">
    <source>
        <dbReference type="ARBA" id="ARBA00004208"/>
    </source>
</evidence>
<feature type="compositionally biased region" description="Basic and acidic residues" evidence="18">
    <location>
        <begin position="730"/>
        <end position="739"/>
    </location>
</feature>
<dbReference type="GO" id="GO:0055036">
    <property type="term" value="C:virion membrane"/>
    <property type="evidence" value="ECO:0007669"/>
    <property type="project" value="UniProtKB-SubCell"/>
</dbReference>
<evidence type="ECO:0000256" key="12">
    <source>
        <dbReference type="ARBA" id="ARBA00022968"/>
    </source>
</evidence>
<evidence type="ECO:0000256" key="2">
    <source>
        <dbReference type="ARBA" id="ARBA00004336"/>
    </source>
</evidence>
<evidence type="ECO:0000256" key="14">
    <source>
        <dbReference type="ARBA" id="ARBA00023136"/>
    </source>
</evidence>
<evidence type="ECO:0000256" key="3">
    <source>
        <dbReference type="ARBA" id="ARBA00007701"/>
    </source>
</evidence>
<keyword evidence="15" id="KW-0325">Glycoprotein</keyword>
<keyword evidence="13 19" id="KW-1133">Transmembrane helix</keyword>
<sequence length="849" mass="94282">MLNQTNPIQAMSNYYGTQGKPGTTNGQGGGQETTCQTILTMTSMIVGLLSLFTIIALNVTNITYMIGSGGTMKNILDNQDHLNALVREDSDMLSEEIKPKIDLINNVVSYSLPSQMTQLQHIIKNEVLKQCTPTFMFNDSLCPVVENPKHSSYFKMVNLHAISTCRTEGKYIQLATPVDFTNYPSFIPGATKKSGCIRIPSFSLSDTIFGYCHNIIHQGCADASHSDQYLSVGRIADHGTGIPVIETITEWYLNDGLNRKSCSVAAGEYAVFMACTIVTETEREDYQYPGIGKISVAYLDVFGRKREWIFAESEILFDYQYAALYFSVGSGVIINDTVFFLIYGGLVNPINVDAQCYAPGCSNPSQINCNMAQKPTWFYNRQIVNGIFKFSFADNKRPNPSVTTISPEIVWFGAEGRLMYFPYSRTTYIYTRSSSWHSLPQTGIIELEGDMTIRWTEQSAIARPGGNPCNAANRCPKECITGVYTDLYPLGHMYEYSVGVYLSSQVSRVNPTLVVINQTSKIYAKTVTTTSQAASYTTTTCFSFKMKLWCISIVELSPGTVGEFVPIPFLYHLNLACTDHPTGVVDDTDDSITGFSLGPVDKPKTECYLIFNNGNTYFAVKIFGANQSYKLVWKPGIESNTTIEGVNYLCEEVLRNFPSRGLNPISETTIVTDHVTLIPVTVTGGVRMPISTTSSLTPPPTRAASVKKENATLGRVSGNDDEIEPEDEDYHDHTIDHDVIPTPTRGLENHSNLYGDNDYQKVYNGLHNNDSYPDSKNNSQLENYSDHNKVDIKTSHSNDTHNGTDEGISSRIGEVLANLDTSWARKYRSWLNDGVASSWGMFQSHDDEE</sequence>
<dbReference type="GO" id="GO:0046718">
    <property type="term" value="P:symbiont entry into host cell"/>
    <property type="evidence" value="ECO:0007669"/>
    <property type="project" value="UniProtKB-KW"/>
</dbReference>